<accession>S9TX72</accession>
<dbReference type="Gene3D" id="1.20.1270.10">
    <property type="match status" value="1"/>
</dbReference>
<organism evidence="7 8">
    <name type="scientific">Strigomonas culicis</name>
    <dbReference type="NCBI Taxonomy" id="28005"/>
    <lineage>
        <taxon>Eukaryota</taxon>
        <taxon>Discoba</taxon>
        <taxon>Euglenozoa</taxon>
        <taxon>Kinetoplastea</taxon>
        <taxon>Metakinetoplastina</taxon>
        <taxon>Trypanosomatida</taxon>
        <taxon>Trypanosomatidae</taxon>
        <taxon>Strigomonadinae</taxon>
        <taxon>Strigomonas</taxon>
    </lineage>
</organism>
<dbReference type="Gene3D" id="3.30.420.40">
    <property type="match status" value="2"/>
</dbReference>
<dbReference type="GO" id="GO:0140662">
    <property type="term" value="F:ATP-dependent protein folding chaperone"/>
    <property type="evidence" value="ECO:0007669"/>
    <property type="project" value="InterPro"/>
</dbReference>
<dbReference type="InterPro" id="IPR029048">
    <property type="entry name" value="HSP70_C_sf"/>
</dbReference>
<evidence type="ECO:0000256" key="3">
    <source>
        <dbReference type="ARBA" id="ARBA00022840"/>
    </source>
</evidence>
<reference evidence="7 8" key="1">
    <citation type="journal article" date="2013" name="PLoS ONE">
        <title>Predicting the Proteins of Angomonas deanei, Strigomonas culicis and Their Respective Endosymbionts Reveals New Aspects of the Trypanosomatidae Family.</title>
        <authorList>
            <person name="Motta M.C."/>
            <person name="Martins A.C."/>
            <person name="de Souza S.S."/>
            <person name="Catta-Preta C.M."/>
            <person name="Silva R."/>
            <person name="Klein C.C."/>
            <person name="de Almeida L.G."/>
            <person name="de Lima Cunha O."/>
            <person name="Ciapina L.P."/>
            <person name="Brocchi M."/>
            <person name="Colabardini A.C."/>
            <person name="de Araujo Lima B."/>
            <person name="Machado C.R."/>
            <person name="de Almeida Soares C.M."/>
            <person name="Probst C.M."/>
            <person name="de Menezes C.B."/>
            <person name="Thompson C.E."/>
            <person name="Bartholomeu D.C."/>
            <person name="Gradia D.F."/>
            <person name="Pavoni D.P."/>
            <person name="Grisard E.C."/>
            <person name="Fantinatti-Garboggini F."/>
            <person name="Marchini F.K."/>
            <person name="Rodrigues-Luiz G.F."/>
            <person name="Wagner G."/>
            <person name="Goldman G.H."/>
            <person name="Fietto J.L."/>
            <person name="Elias M.C."/>
            <person name="Goldman M.H."/>
            <person name="Sagot M.F."/>
            <person name="Pereira M."/>
            <person name="Stoco P.H."/>
            <person name="de Mendonca-Neto R.P."/>
            <person name="Teixeira S.M."/>
            <person name="Maciel T.E."/>
            <person name="de Oliveira Mendes T.A."/>
            <person name="Urmenyi T.P."/>
            <person name="de Souza W."/>
            <person name="Schenkman S."/>
            <person name="de Vasconcelos A.T."/>
        </authorList>
    </citation>
    <scope>NUCLEOTIDE SEQUENCE [LARGE SCALE GENOMIC DNA]</scope>
</reference>
<keyword evidence="1" id="KW-0547">Nucleotide-binding</keyword>
<evidence type="ECO:0000256" key="5">
    <source>
        <dbReference type="SAM" id="MobiDB-lite"/>
    </source>
</evidence>
<comment type="caution">
    <text evidence="7">The sequence shown here is derived from an EMBL/GenBank/DDBJ whole genome shotgun (WGS) entry which is preliminary data.</text>
</comment>
<dbReference type="InterPro" id="IPR029047">
    <property type="entry name" value="HSP70_peptide-bd_sf"/>
</dbReference>
<keyword evidence="6" id="KW-0732">Signal</keyword>
<evidence type="ECO:0000256" key="1">
    <source>
        <dbReference type="ARBA" id="ARBA00022741"/>
    </source>
</evidence>
<dbReference type="EMBL" id="ATMH01008665">
    <property type="protein sequence ID" value="EPY21174.1"/>
    <property type="molecule type" value="Genomic_DNA"/>
</dbReference>
<dbReference type="Gene3D" id="3.30.30.30">
    <property type="match status" value="1"/>
</dbReference>
<dbReference type="PANTHER" id="PTHR45639:SF3">
    <property type="entry name" value="HYPOXIA UP-REGULATED PROTEIN 1"/>
    <property type="match status" value="1"/>
</dbReference>
<dbReference type="GO" id="GO:0030968">
    <property type="term" value="P:endoplasmic reticulum unfolded protein response"/>
    <property type="evidence" value="ECO:0007669"/>
    <property type="project" value="TreeGrafter"/>
</dbReference>
<dbReference type="GO" id="GO:0005524">
    <property type="term" value="F:ATP binding"/>
    <property type="evidence" value="ECO:0007669"/>
    <property type="project" value="UniProtKB-KW"/>
</dbReference>
<feature type="chain" id="PRO_5005711532" evidence="6">
    <location>
        <begin position="23"/>
        <end position="725"/>
    </location>
</feature>
<keyword evidence="3" id="KW-0067">ATP-binding</keyword>
<feature type="signal peptide" evidence="6">
    <location>
        <begin position="1"/>
        <end position="22"/>
    </location>
</feature>
<evidence type="ECO:0000256" key="2">
    <source>
        <dbReference type="ARBA" id="ARBA00022824"/>
    </source>
</evidence>
<dbReference type="Pfam" id="PF00012">
    <property type="entry name" value="HSP70"/>
    <property type="match status" value="1"/>
</dbReference>
<dbReference type="PRINTS" id="PR00301">
    <property type="entry name" value="HEATSHOCK70"/>
</dbReference>
<proteinExistence type="predicted"/>
<dbReference type="OrthoDB" id="10262720at2759"/>
<gene>
    <name evidence="7" type="ORF">STCU_08665</name>
</gene>
<keyword evidence="4" id="KW-0143">Chaperone</keyword>
<name>S9TX72_9TRYP</name>
<evidence type="ECO:0000256" key="6">
    <source>
        <dbReference type="SAM" id="SignalP"/>
    </source>
</evidence>
<dbReference type="AlphaFoldDB" id="S9TX72"/>
<dbReference type="InterPro" id="IPR043129">
    <property type="entry name" value="ATPase_NBD"/>
</dbReference>
<evidence type="ECO:0000313" key="7">
    <source>
        <dbReference type="EMBL" id="EPY21174.1"/>
    </source>
</evidence>
<evidence type="ECO:0000256" key="4">
    <source>
        <dbReference type="ARBA" id="ARBA00023186"/>
    </source>
</evidence>
<dbReference type="Gene3D" id="2.60.34.10">
    <property type="entry name" value="Substrate Binding Domain Of DNAk, Chain A, domain 1"/>
    <property type="match status" value="1"/>
</dbReference>
<dbReference type="SUPFAM" id="SSF53067">
    <property type="entry name" value="Actin-like ATPase domain"/>
    <property type="match status" value="2"/>
</dbReference>
<keyword evidence="2" id="KW-0256">Endoplasmic reticulum</keyword>
<dbReference type="Proteomes" id="UP000015354">
    <property type="component" value="Unassembled WGS sequence"/>
</dbReference>
<dbReference type="Gene3D" id="3.90.640.10">
    <property type="entry name" value="Actin, Chain A, domain 4"/>
    <property type="match status" value="1"/>
</dbReference>
<dbReference type="FunFam" id="3.90.640.10:FF:000004">
    <property type="entry name" value="Heat shock 70 kDa protein 4"/>
    <property type="match status" value="1"/>
</dbReference>
<evidence type="ECO:0000313" key="8">
    <source>
        <dbReference type="Proteomes" id="UP000015354"/>
    </source>
</evidence>
<feature type="region of interest" description="Disordered" evidence="5">
    <location>
        <begin position="697"/>
        <end position="725"/>
    </location>
</feature>
<dbReference type="CDD" id="cd10230">
    <property type="entry name" value="ASKHA_NBD_HSP70_HYOU1"/>
    <property type="match status" value="1"/>
</dbReference>
<dbReference type="InterPro" id="IPR013126">
    <property type="entry name" value="Hsp_70_fam"/>
</dbReference>
<dbReference type="PANTHER" id="PTHR45639">
    <property type="entry name" value="HSC70CB, ISOFORM G-RELATED"/>
    <property type="match status" value="1"/>
</dbReference>
<protein>
    <submittedName>
        <fullName evidence="7">Hypoxia up-regulated 1</fullName>
    </submittedName>
</protein>
<dbReference type="GO" id="GO:0034663">
    <property type="term" value="C:endoplasmic reticulum chaperone complex"/>
    <property type="evidence" value="ECO:0007669"/>
    <property type="project" value="TreeGrafter"/>
</dbReference>
<keyword evidence="8" id="KW-1185">Reference proteome</keyword>
<sequence length="725" mass="81324">MKALATFLLLAFAVCFCGVASGHVLGVDFGSEFIKIAAPHGDQVVDIVLNELSRRKTENFIGFRNGERYIGNEAKTLAARFPLKIASAINQLIGVQDKTEELKDFEQLLYEYKFGFSPRGTSQVLIDGVKEPYTTEELYAMMFTYFKHIAVNDDIIDPKSVVLTLPFHSTLSERRSILEAAHFSDTRVLAYMHSTTAAAFYYGVRRRGFEGRTVNLVIFDVGSTHSEIGVYTFSPPKNNSAFSEKLGTLSTRTVLVDKTLGGRAFDLCIARVMEKEAVEKMGIKPVIGGKTQAQLKSQYSLLRAANQVREILSVNSVTPFTVEGIAPDRDFDSHFSREQFEAECGHLFTRVTKLASDALAASGLSKSEIDAFEMMGGASRTPKIITDVSVFLGKDVDRTMNMDEAAAIGAAYYAVKISPHYRSKSFKVQERVPFPLYFSVYPAFHSNKPSARRMLLHSDAFIGDAVSITFNRTDDFTVRLYQSETTEEPFAEVRVEGVKKKLDVMNFFEPLIAHENNSHLVRLQLLINETGLPMVDASDVVYRYVTNVTERHSVTDAADEEEAHNESAPHVKYVYKLKTRKRELHVPATLHWFHPRELTEEEAAHIAERLFAVDEHERVKAERAHARNDLESFIFWAKREGILENTTIVKKTDAKLLGEFEQQLRDALEWLEDGDGSMDSCPTKEYKSLLSQLKEQASGIQKPLEPVPVPSENDAAATSEGEEDL</sequence>